<dbReference type="AlphaFoldDB" id="A0A5J4Z0Z7"/>
<evidence type="ECO:0000259" key="8">
    <source>
        <dbReference type="PROSITE" id="PS50198"/>
    </source>
</evidence>
<dbReference type="Gene3D" id="2.60.200.20">
    <property type="match status" value="1"/>
</dbReference>
<dbReference type="PROSITE" id="PS50198">
    <property type="entry name" value="PPIC_PPIASE_2"/>
    <property type="match status" value="1"/>
</dbReference>
<evidence type="ECO:0000259" key="7">
    <source>
        <dbReference type="PROSITE" id="PS50006"/>
    </source>
</evidence>
<feature type="domain" description="FHA" evidence="7">
    <location>
        <begin position="48"/>
        <end position="99"/>
    </location>
</feature>
<dbReference type="PANTHER" id="PTHR10657">
    <property type="entry name" value="PEPTIDYL-PROLYL CIS-TRANS ISOMERASE"/>
    <property type="match status" value="1"/>
</dbReference>
<feature type="region of interest" description="Disordered" evidence="6">
    <location>
        <begin position="141"/>
        <end position="167"/>
    </location>
</feature>
<reference evidence="10" key="1">
    <citation type="journal article" date="2019" name="Nat. Commun.">
        <title>Expansion of phycobilisome linker gene families in mesophilic red algae.</title>
        <authorList>
            <person name="Lee J."/>
            <person name="Kim D."/>
            <person name="Bhattacharya D."/>
            <person name="Yoon H.S."/>
        </authorList>
    </citation>
    <scope>NUCLEOTIDE SEQUENCE [LARGE SCALE GENOMIC DNA]</scope>
    <source>
        <strain evidence="10">CCMP 1328</strain>
    </source>
</reference>
<comment type="catalytic activity">
    <reaction evidence="1 5">
        <text>[protein]-peptidylproline (omega=180) = [protein]-peptidylproline (omega=0)</text>
        <dbReference type="Rhea" id="RHEA:16237"/>
        <dbReference type="Rhea" id="RHEA-COMP:10747"/>
        <dbReference type="Rhea" id="RHEA-COMP:10748"/>
        <dbReference type="ChEBI" id="CHEBI:83833"/>
        <dbReference type="ChEBI" id="CHEBI:83834"/>
        <dbReference type="EC" id="5.2.1.8"/>
    </reaction>
</comment>
<dbReference type="EMBL" id="VRMN01000001">
    <property type="protein sequence ID" value="KAA8497559.1"/>
    <property type="molecule type" value="Genomic_DNA"/>
</dbReference>
<dbReference type="SMART" id="SM00240">
    <property type="entry name" value="FHA"/>
    <property type="match status" value="1"/>
</dbReference>
<keyword evidence="10" id="KW-1185">Reference proteome</keyword>
<evidence type="ECO:0000256" key="3">
    <source>
        <dbReference type="ARBA" id="ARBA00023235"/>
    </source>
</evidence>
<dbReference type="EC" id="5.2.1.8" evidence="5"/>
<dbReference type="GO" id="GO:0003755">
    <property type="term" value="F:peptidyl-prolyl cis-trans isomerase activity"/>
    <property type="evidence" value="ECO:0007669"/>
    <property type="project" value="UniProtKB-UniRule"/>
</dbReference>
<dbReference type="GO" id="GO:0005634">
    <property type="term" value="C:nucleus"/>
    <property type="evidence" value="ECO:0007669"/>
    <property type="project" value="TreeGrafter"/>
</dbReference>
<dbReference type="InterPro" id="IPR051370">
    <property type="entry name" value="PPIase_Pin1"/>
</dbReference>
<dbReference type="SUPFAM" id="SSF54534">
    <property type="entry name" value="FKBP-like"/>
    <property type="match status" value="1"/>
</dbReference>
<accession>A0A5J4Z0Z7</accession>
<evidence type="ECO:0000256" key="2">
    <source>
        <dbReference type="ARBA" id="ARBA00023110"/>
    </source>
</evidence>
<keyword evidence="3 4" id="KW-0413">Isomerase</keyword>
<dbReference type="PANTHER" id="PTHR10657:SF4">
    <property type="entry name" value="PEPTIDYL-PROLYL CIS-TRANS ISOMERASE-RELATED"/>
    <property type="match status" value="1"/>
</dbReference>
<gene>
    <name evidence="9" type="ORF">FVE85_5144</name>
</gene>
<feature type="domain" description="PpiC" evidence="8">
    <location>
        <begin position="170"/>
        <end position="287"/>
    </location>
</feature>
<dbReference type="FunFam" id="3.10.50.40:FF:000010">
    <property type="entry name" value="Peptidyl-prolyl cis-trans isomerase Pin1"/>
    <property type="match status" value="1"/>
</dbReference>
<evidence type="ECO:0000313" key="10">
    <source>
        <dbReference type="Proteomes" id="UP000324585"/>
    </source>
</evidence>
<evidence type="ECO:0000256" key="4">
    <source>
        <dbReference type="PROSITE-ProRule" id="PRU00278"/>
    </source>
</evidence>
<dbReference type="Gene3D" id="3.10.50.40">
    <property type="match status" value="1"/>
</dbReference>
<dbReference type="Pfam" id="PF00498">
    <property type="entry name" value="FHA"/>
    <property type="match status" value="1"/>
</dbReference>
<evidence type="ECO:0000313" key="9">
    <source>
        <dbReference type="EMBL" id="KAA8497559.1"/>
    </source>
</evidence>
<dbReference type="OMA" id="QRFPYYL"/>
<proteinExistence type="predicted"/>
<comment type="caution">
    <text evidence="9">The sequence shown here is derived from an EMBL/GenBank/DDBJ whole genome shotgun (WGS) entry which is preliminary data.</text>
</comment>
<protein>
    <recommendedName>
        <fullName evidence="5">Peptidyl-prolyl cis-trans isomerase</fullName>
        <ecNumber evidence="5">5.2.1.8</ecNumber>
    </recommendedName>
</protein>
<dbReference type="SUPFAM" id="SSF49879">
    <property type="entry name" value="SMAD/FHA domain"/>
    <property type="match status" value="1"/>
</dbReference>
<dbReference type="Proteomes" id="UP000324585">
    <property type="component" value="Unassembled WGS sequence"/>
</dbReference>
<evidence type="ECO:0000256" key="1">
    <source>
        <dbReference type="ARBA" id="ARBA00000971"/>
    </source>
</evidence>
<dbReference type="InterPro" id="IPR046357">
    <property type="entry name" value="PPIase_dom_sf"/>
</dbReference>
<name>A0A5J4Z0Z7_PORPP</name>
<evidence type="ECO:0000256" key="5">
    <source>
        <dbReference type="RuleBase" id="RU363014"/>
    </source>
</evidence>
<dbReference type="PROSITE" id="PS50006">
    <property type="entry name" value="FHA_DOMAIN"/>
    <property type="match status" value="1"/>
</dbReference>
<keyword evidence="2 4" id="KW-0697">Rotamase</keyword>
<dbReference type="InterPro" id="IPR008984">
    <property type="entry name" value="SMAD_FHA_dom_sf"/>
</dbReference>
<dbReference type="InterPro" id="IPR000297">
    <property type="entry name" value="PPIase_PpiC"/>
</dbReference>
<organism evidence="9 10">
    <name type="scientific">Porphyridium purpureum</name>
    <name type="common">Red alga</name>
    <name type="synonym">Porphyridium cruentum</name>
    <dbReference type="NCBI Taxonomy" id="35688"/>
    <lineage>
        <taxon>Eukaryota</taxon>
        <taxon>Rhodophyta</taxon>
        <taxon>Bangiophyceae</taxon>
        <taxon>Porphyridiales</taxon>
        <taxon>Porphyridiaceae</taxon>
        <taxon>Porphyridium</taxon>
    </lineage>
</organism>
<feature type="compositionally biased region" description="Basic and acidic residues" evidence="6">
    <location>
        <begin position="141"/>
        <end position="156"/>
    </location>
</feature>
<evidence type="ECO:0000256" key="6">
    <source>
        <dbReference type="SAM" id="MobiDB-lite"/>
    </source>
</evidence>
<sequence>MLVERVAMSAFTAPAWAGSEAPSDVCLVVLKDGLMCELVEFKPRKPFLVFGQDKRAADIFLNNLSAGPAHAVMVWDTRGALFVMDLDSEHGTFVNGDRIRPNARVKVTEDDAVVFAKSSREFRLHSDLARAREELEEAKQLYKKRKEERGTDADASKRKHAKKEGAPSKPKFIRVRHLLVKHRDSRNPSSWKNEHITISKDEAEDQLRMYIDELRDAEASNELESKFKEMASKHSDCSSYKRGGDLGPLDPAKFDKIFVAAALELKVNQLSGVVFTNSGAHVILRIE</sequence>
<dbReference type="OrthoDB" id="2530521at2759"/>
<dbReference type="Pfam" id="PF00639">
    <property type="entry name" value="Rotamase"/>
    <property type="match status" value="1"/>
</dbReference>
<dbReference type="InterPro" id="IPR000253">
    <property type="entry name" value="FHA_dom"/>
</dbReference>
<dbReference type="GO" id="GO:0005829">
    <property type="term" value="C:cytosol"/>
    <property type="evidence" value="ECO:0007669"/>
    <property type="project" value="TreeGrafter"/>
</dbReference>